<dbReference type="EMBL" id="BMHH01000007">
    <property type="protein sequence ID" value="GGA92427.1"/>
    <property type="molecule type" value="Genomic_DNA"/>
</dbReference>
<protein>
    <submittedName>
        <fullName evidence="1">Uncharacterized protein</fullName>
    </submittedName>
</protein>
<organism evidence="1 2">
    <name type="scientific">Brucella endophytica</name>
    <dbReference type="NCBI Taxonomy" id="1963359"/>
    <lineage>
        <taxon>Bacteria</taxon>
        <taxon>Pseudomonadati</taxon>
        <taxon>Pseudomonadota</taxon>
        <taxon>Alphaproteobacteria</taxon>
        <taxon>Hyphomicrobiales</taxon>
        <taxon>Brucellaceae</taxon>
        <taxon>Brucella/Ochrobactrum group</taxon>
        <taxon>Brucella</taxon>
    </lineage>
</organism>
<name>A0A916SEA7_9HYPH</name>
<proteinExistence type="predicted"/>
<keyword evidence="2" id="KW-1185">Reference proteome</keyword>
<reference evidence="1" key="1">
    <citation type="journal article" date="2014" name="Int. J. Syst. Evol. Microbiol.">
        <title>Complete genome sequence of Corynebacterium casei LMG S-19264T (=DSM 44701T), isolated from a smear-ripened cheese.</title>
        <authorList>
            <consortium name="US DOE Joint Genome Institute (JGI-PGF)"/>
            <person name="Walter F."/>
            <person name="Albersmeier A."/>
            <person name="Kalinowski J."/>
            <person name="Ruckert C."/>
        </authorList>
    </citation>
    <scope>NUCLEOTIDE SEQUENCE</scope>
    <source>
        <strain evidence="1">CGMCC 1.15082</strain>
    </source>
</reference>
<gene>
    <name evidence="1" type="ORF">GCM10011491_20550</name>
</gene>
<accession>A0A916SEA7</accession>
<comment type="caution">
    <text evidence="1">The sequence shown here is derived from an EMBL/GenBank/DDBJ whole genome shotgun (WGS) entry which is preliminary data.</text>
</comment>
<sequence length="107" mass="11795">MLSLVYVEIVDAALAQLGLHSRKELAFRHLRLGGHTDGIEDRDSEVLRRAGLGGLDAQCPSGDFVNRENRLANLVLYGLIGRDSLFGNCVEKEDADVDCYEPRALQP</sequence>
<dbReference type="Proteomes" id="UP000646478">
    <property type="component" value="Unassembled WGS sequence"/>
</dbReference>
<reference evidence="1" key="2">
    <citation type="submission" date="2020-09" db="EMBL/GenBank/DDBJ databases">
        <authorList>
            <person name="Sun Q."/>
            <person name="Zhou Y."/>
        </authorList>
    </citation>
    <scope>NUCLEOTIDE SEQUENCE</scope>
    <source>
        <strain evidence="1">CGMCC 1.15082</strain>
    </source>
</reference>
<evidence type="ECO:0000313" key="2">
    <source>
        <dbReference type="Proteomes" id="UP000646478"/>
    </source>
</evidence>
<evidence type="ECO:0000313" key="1">
    <source>
        <dbReference type="EMBL" id="GGA92427.1"/>
    </source>
</evidence>
<dbReference type="AlphaFoldDB" id="A0A916SEA7"/>